<protein>
    <recommendedName>
        <fullName evidence="3">Endonuclease/exonuclease/phosphatase domain-containing protein</fullName>
    </recommendedName>
</protein>
<evidence type="ECO:0008006" key="3">
    <source>
        <dbReference type="Google" id="ProtNLM"/>
    </source>
</evidence>
<dbReference type="SUPFAM" id="SSF56219">
    <property type="entry name" value="DNase I-like"/>
    <property type="match status" value="1"/>
</dbReference>
<gene>
    <name evidence="1" type="ORF">NTEN_LOCUS14178</name>
</gene>
<feature type="non-terminal residue" evidence="1">
    <location>
        <position position="407"/>
    </location>
</feature>
<sequence>MELKTVLVDLGDDMIVWLGDLNARTGTEQVLDEEFVEMSFVSANRKSKDKVCNRNGKLFLECLEEFGLVILNGRTRGDSEGELTFVSHLGSSTNDYVAVTAAMVDWGINLVVGNQIFSDHMPLEFTLRSGEQEMDALRSKKRHTLKWKEQFARRYRDKLSKLASEIQPEGMAEGELVSQLSIQIRNAVNALEGEDGKSKPGKVGVKPWFDWDCFRLRKEALGFLNMTRRTSSHFARSQYVAARKEYLQVIRRKKRDYYSRAAEELSAGARLSSADFWKKVKLFRKSGSMACVGVTMEQLQDHFYKLLNLASSVELIPEYHTLVEVPELDALFSIDELKAVLKKSKSGKAPGWDGIPYEFFVGAPDNFLGMLLKAFNGMYQGGRVPVDLNKSLLYPLKKKLIGSGIEN</sequence>
<evidence type="ECO:0000313" key="1">
    <source>
        <dbReference type="EMBL" id="CAB0008981.1"/>
    </source>
</evidence>
<keyword evidence="2" id="KW-1185">Reference proteome</keyword>
<dbReference type="OrthoDB" id="6629108at2759"/>
<name>A0A6H5H0W1_9HEMI</name>
<dbReference type="EMBL" id="CADCXU010021243">
    <property type="protein sequence ID" value="CAB0008981.1"/>
    <property type="molecule type" value="Genomic_DNA"/>
</dbReference>
<proteinExistence type="predicted"/>
<dbReference type="Proteomes" id="UP000479000">
    <property type="component" value="Unassembled WGS sequence"/>
</dbReference>
<dbReference type="Gene3D" id="3.60.10.10">
    <property type="entry name" value="Endonuclease/exonuclease/phosphatase"/>
    <property type="match status" value="1"/>
</dbReference>
<organism evidence="1 2">
    <name type="scientific">Nesidiocoris tenuis</name>
    <dbReference type="NCBI Taxonomy" id="355587"/>
    <lineage>
        <taxon>Eukaryota</taxon>
        <taxon>Metazoa</taxon>
        <taxon>Ecdysozoa</taxon>
        <taxon>Arthropoda</taxon>
        <taxon>Hexapoda</taxon>
        <taxon>Insecta</taxon>
        <taxon>Pterygota</taxon>
        <taxon>Neoptera</taxon>
        <taxon>Paraneoptera</taxon>
        <taxon>Hemiptera</taxon>
        <taxon>Heteroptera</taxon>
        <taxon>Panheteroptera</taxon>
        <taxon>Cimicomorpha</taxon>
        <taxon>Miridae</taxon>
        <taxon>Dicyphina</taxon>
        <taxon>Nesidiocoris</taxon>
    </lineage>
</organism>
<dbReference type="InterPro" id="IPR036691">
    <property type="entry name" value="Endo/exonu/phosph_ase_sf"/>
</dbReference>
<accession>A0A6H5H0W1</accession>
<evidence type="ECO:0000313" key="2">
    <source>
        <dbReference type="Proteomes" id="UP000479000"/>
    </source>
</evidence>
<reference evidence="1 2" key="1">
    <citation type="submission" date="2020-02" db="EMBL/GenBank/DDBJ databases">
        <authorList>
            <person name="Ferguson B K."/>
        </authorList>
    </citation>
    <scope>NUCLEOTIDE SEQUENCE [LARGE SCALE GENOMIC DNA]</scope>
</reference>
<dbReference type="AlphaFoldDB" id="A0A6H5H0W1"/>